<dbReference type="Gene3D" id="3.30.1330.60">
    <property type="entry name" value="OmpA-like domain"/>
    <property type="match status" value="1"/>
</dbReference>
<keyword evidence="6 7" id="KW-0472">Membrane</keyword>
<dbReference type="RefSeq" id="WP_305731254.1">
    <property type="nucleotide sequence ID" value="NZ_OW150024.1"/>
</dbReference>
<evidence type="ECO:0000256" key="5">
    <source>
        <dbReference type="ARBA" id="ARBA00022989"/>
    </source>
</evidence>
<comment type="subcellular location">
    <subcellularLocation>
        <location evidence="1">Cell membrane</location>
        <topology evidence="1">Single-pass membrane protein</topology>
    </subcellularLocation>
</comment>
<evidence type="ECO:0000256" key="3">
    <source>
        <dbReference type="ARBA" id="ARBA00022475"/>
    </source>
</evidence>
<protein>
    <submittedName>
        <fullName evidence="10">Flagellar motor rotation protein MotB</fullName>
    </submittedName>
</protein>
<dbReference type="InterPro" id="IPR050330">
    <property type="entry name" value="Bact_OuterMem_StrucFunc"/>
</dbReference>
<organism evidence="10 11">
    <name type="scientific">Trichlorobacter ammonificans</name>
    <dbReference type="NCBI Taxonomy" id="2916410"/>
    <lineage>
        <taxon>Bacteria</taxon>
        <taxon>Pseudomonadati</taxon>
        <taxon>Thermodesulfobacteriota</taxon>
        <taxon>Desulfuromonadia</taxon>
        <taxon>Geobacterales</taxon>
        <taxon>Geobacteraceae</taxon>
        <taxon>Trichlorobacter</taxon>
    </lineage>
</organism>
<proteinExistence type="inferred from homology"/>
<keyword evidence="11" id="KW-1185">Reference proteome</keyword>
<keyword evidence="10" id="KW-0966">Cell projection</keyword>
<dbReference type="Pfam" id="PF13677">
    <property type="entry name" value="MotB_plug"/>
    <property type="match status" value="1"/>
</dbReference>
<evidence type="ECO:0000256" key="6">
    <source>
        <dbReference type="ARBA" id="ARBA00023136"/>
    </source>
</evidence>
<keyword evidence="10" id="KW-0282">Flagellum</keyword>
<dbReference type="InterPro" id="IPR036737">
    <property type="entry name" value="OmpA-like_sf"/>
</dbReference>
<gene>
    <name evidence="10" type="ORF">GEAMG1_0487</name>
</gene>
<keyword evidence="4 8" id="KW-0812">Transmembrane</keyword>
<evidence type="ECO:0000256" key="2">
    <source>
        <dbReference type="ARBA" id="ARBA00008914"/>
    </source>
</evidence>
<dbReference type="Proteomes" id="UP001295463">
    <property type="component" value="Chromosome"/>
</dbReference>
<evidence type="ECO:0000256" key="8">
    <source>
        <dbReference type="SAM" id="Phobius"/>
    </source>
</evidence>
<evidence type="ECO:0000259" key="9">
    <source>
        <dbReference type="PROSITE" id="PS51123"/>
    </source>
</evidence>
<dbReference type="PROSITE" id="PS51123">
    <property type="entry name" value="OMPA_2"/>
    <property type="match status" value="1"/>
</dbReference>
<keyword evidence="10" id="KW-0969">Cilium</keyword>
<feature type="domain" description="OmpA-like" evidence="9">
    <location>
        <begin position="144"/>
        <end position="265"/>
    </location>
</feature>
<dbReference type="SUPFAM" id="SSF103088">
    <property type="entry name" value="OmpA-like"/>
    <property type="match status" value="1"/>
</dbReference>
<evidence type="ECO:0000313" key="11">
    <source>
        <dbReference type="Proteomes" id="UP001295463"/>
    </source>
</evidence>
<dbReference type="InterPro" id="IPR025713">
    <property type="entry name" value="MotB-like_N_dom"/>
</dbReference>
<accession>A0ABM9D4Z5</accession>
<evidence type="ECO:0000256" key="7">
    <source>
        <dbReference type="PROSITE-ProRule" id="PRU00473"/>
    </source>
</evidence>
<dbReference type="EMBL" id="OW150024">
    <property type="protein sequence ID" value="CAH2030309.1"/>
    <property type="molecule type" value="Genomic_DNA"/>
</dbReference>
<keyword evidence="5 8" id="KW-1133">Transmembrane helix</keyword>
<evidence type="ECO:0000313" key="10">
    <source>
        <dbReference type="EMBL" id="CAH2030309.1"/>
    </source>
</evidence>
<sequence>MARKKEPEKHVNHERWLVSYGDFITLLFAVFVTLYAMSQTDKKKVEEVMQSLRESFGYSTMAAAGQKGVLDAKDLRQIPSIKPEMAVIPMNRQMPPAGPRHGGMEKGKAKGQAQEKDFKEIQSAIEAYLIKHGAQNKVSIGITSRGLVVSLKEAGFFDSGSATIKASGYQILNTIIEAMTQYSNPLRIEGHTDNVPISSSQFPSNWELSTSRATNVLRYILKNHDVDPATISATGYGEFRPASENGTSEGRARNRRVDIVLLSEESTRVEPTTTAPSQP</sequence>
<evidence type="ECO:0000256" key="1">
    <source>
        <dbReference type="ARBA" id="ARBA00004162"/>
    </source>
</evidence>
<evidence type="ECO:0000256" key="4">
    <source>
        <dbReference type="ARBA" id="ARBA00022692"/>
    </source>
</evidence>
<dbReference type="InterPro" id="IPR006665">
    <property type="entry name" value="OmpA-like"/>
</dbReference>
<comment type="similarity">
    <text evidence="2">Belongs to the MotB family.</text>
</comment>
<dbReference type="PANTHER" id="PTHR30329">
    <property type="entry name" value="STATOR ELEMENT OF FLAGELLAR MOTOR COMPLEX"/>
    <property type="match status" value="1"/>
</dbReference>
<reference evidence="10 11" key="1">
    <citation type="submission" date="2022-03" db="EMBL/GenBank/DDBJ databases">
        <authorList>
            <person name="Koch H."/>
        </authorList>
    </citation>
    <scope>NUCLEOTIDE SEQUENCE [LARGE SCALE GENOMIC DNA]</scope>
    <source>
        <strain evidence="10 11">G1</strain>
    </source>
</reference>
<feature type="transmembrane region" description="Helical" evidence="8">
    <location>
        <begin position="17"/>
        <end position="37"/>
    </location>
</feature>
<name>A0ABM9D4Z5_9BACT</name>
<dbReference type="CDD" id="cd07185">
    <property type="entry name" value="OmpA_C-like"/>
    <property type="match status" value="1"/>
</dbReference>
<dbReference type="PANTHER" id="PTHR30329:SF21">
    <property type="entry name" value="LIPOPROTEIN YIAD-RELATED"/>
    <property type="match status" value="1"/>
</dbReference>
<keyword evidence="3" id="KW-1003">Cell membrane</keyword>
<dbReference type="Pfam" id="PF00691">
    <property type="entry name" value="OmpA"/>
    <property type="match status" value="1"/>
</dbReference>